<dbReference type="Proteomes" id="UP000238322">
    <property type="component" value="Unassembled WGS sequence"/>
</dbReference>
<name>A0A2S8FKZ3_9BACT</name>
<dbReference type="AlphaFoldDB" id="A0A2S8FKZ3"/>
<comment type="caution">
    <text evidence="3">The sequence shown here is derived from an EMBL/GenBank/DDBJ whole genome shotgun (WGS) entry which is preliminary data.</text>
</comment>
<sequence length="210" mass="23141">MNKIAARTIVVCTFVLLCSAGATWLEHRFDVTVRQPDVDVNKMPEVFAGWESESVPIDPEIARFVGAGAFVSRVYRRSGESPVSVYAAVWADQSIVSDISPHPPTVCYPNAGWTQGRSKEVLVGGALPVLLLEFSRAGERIVTAHWYQLGGLQYTDRDSGRFGLSKLWGEQDWPPMVKVLLQTQASSIEDAESQLIAIASEVNEFTKTIQ</sequence>
<feature type="chain" id="PRO_5015758704" evidence="1">
    <location>
        <begin position="23"/>
        <end position="210"/>
    </location>
</feature>
<dbReference type="EMBL" id="PUHY01000012">
    <property type="protein sequence ID" value="PQO32836.1"/>
    <property type="molecule type" value="Genomic_DNA"/>
</dbReference>
<evidence type="ECO:0000313" key="3">
    <source>
        <dbReference type="EMBL" id="PQO32836.1"/>
    </source>
</evidence>
<dbReference type="InterPro" id="IPR014263">
    <property type="entry name" value="Methanolan_biosynth_EpsI"/>
</dbReference>
<evidence type="ECO:0000259" key="2">
    <source>
        <dbReference type="Pfam" id="PF11984"/>
    </source>
</evidence>
<evidence type="ECO:0000313" key="4">
    <source>
        <dbReference type="Proteomes" id="UP000238322"/>
    </source>
</evidence>
<dbReference type="NCBIfam" id="TIGR02914">
    <property type="entry name" value="EpsI_fam"/>
    <property type="match status" value="1"/>
</dbReference>
<proteinExistence type="predicted"/>
<dbReference type="RefSeq" id="WP_105331848.1">
    <property type="nucleotide sequence ID" value="NZ_PUHY01000012.1"/>
</dbReference>
<evidence type="ECO:0000256" key="1">
    <source>
        <dbReference type="SAM" id="SignalP"/>
    </source>
</evidence>
<dbReference type="OrthoDB" id="274335at2"/>
<keyword evidence="1" id="KW-0732">Signal</keyword>
<feature type="signal peptide" evidence="1">
    <location>
        <begin position="1"/>
        <end position="22"/>
    </location>
</feature>
<protein>
    <submittedName>
        <fullName evidence="3">EpsI family protein</fullName>
    </submittedName>
</protein>
<accession>A0A2S8FKZ3</accession>
<dbReference type="Pfam" id="PF11984">
    <property type="entry name" value="DUF3485"/>
    <property type="match status" value="1"/>
</dbReference>
<organism evidence="3 4">
    <name type="scientific">Blastopirellula marina</name>
    <dbReference type="NCBI Taxonomy" id="124"/>
    <lineage>
        <taxon>Bacteria</taxon>
        <taxon>Pseudomonadati</taxon>
        <taxon>Planctomycetota</taxon>
        <taxon>Planctomycetia</taxon>
        <taxon>Pirellulales</taxon>
        <taxon>Pirellulaceae</taxon>
        <taxon>Blastopirellula</taxon>
    </lineage>
</organism>
<reference evidence="3 4" key="1">
    <citation type="submission" date="2018-02" db="EMBL/GenBank/DDBJ databases">
        <title>Comparative genomes isolates from brazilian mangrove.</title>
        <authorList>
            <person name="Araujo J.E."/>
            <person name="Taketani R.G."/>
            <person name="Silva M.C.P."/>
            <person name="Loureco M.V."/>
            <person name="Andreote F.D."/>
        </authorList>
    </citation>
    <scope>NUCLEOTIDE SEQUENCE [LARGE SCALE GENOMIC DNA]</scope>
    <source>
        <strain evidence="3 4">Hex-1 MGV</strain>
    </source>
</reference>
<feature type="domain" description="Methanolan biosynthesis EpsI" evidence="2">
    <location>
        <begin position="13"/>
        <end position="155"/>
    </location>
</feature>
<gene>
    <name evidence="3" type="primary">epsI</name>
    <name evidence="3" type="ORF">C5Y83_21885</name>
</gene>